<feature type="region of interest" description="Disordered" evidence="1">
    <location>
        <begin position="214"/>
        <end position="242"/>
    </location>
</feature>
<organism evidence="2 3">
    <name type="scientific">Naumannella halotolerans</name>
    <dbReference type="NCBI Taxonomy" id="993414"/>
    <lineage>
        <taxon>Bacteria</taxon>
        <taxon>Bacillati</taxon>
        <taxon>Actinomycetota</taxon>
        <taxon>Actinomycetes</taxon>
        <taxon>Propionibacteriales</taxon>
        <taxon>Propionibacteriaceae</taxon>
        <taxon>Naumannella</taxon>
    </lineage>
</organism>
<evidence type="ECO:0000313" key="3">
    <source>
        <dbReference type="Proteomes" id="UP000295371"/>
    </source>
</evidence>
<dbReference type="OrthoDB" id="9768084at2"/>
<reference evidence="2 3" key="1">
    <citation type="submission" date="2019-03" db="EMBL/GenBank/DDBJ databases">
        <title>Genomic Encyclopedia of Archaeal and Bacterial Type Strains, Phase II (KMG-II): from individual species to whole genera.</title>
        <authorList>
            <person name="Goeker M."/>
        </authorList>
    </citation>
    <scope>NUCLEOTIDE SEQUENCE [LARGE SCALE GENOMIC DNA]</scope>
    <source>
        <strain evidence="2 3">DSM 24323</strain>
    </source>
</reference>
<sequence>MGRGCVIAMQLGADGEPDPSTVEVLVSGVRATAIHSGPDGDLYFTDSANNSLVRLSPTPTAPEVEVAVTPQDWAVGDELSFAAEGLTGDGDALPESAYDWQVELVQCTDEAATDCSTSEATGVEIDGPVATVEGPDVPYYAYLQATVTVTDEGLSTSDSVEAHPRVSTVSLTTDPAGIEVSLGDTSGAAPQSARYLENGTVNLSVPQEASVDDADHEFSGWSDGDQAGTERTEQAPAGDSEYTAVYTEVPPPLETTVTEVEVNPTSIRMPFWSARLVVVEARVQSTQPVDRVTTVLSSNRGQRSISMGRISGSNTDRVYRSYVVISGTGASVRHTEVTALSGGQTVRTAGPDIRVSTCLLFC</sequence>
<dbReference type="Proteomes" id="UP000295371">
    <property type="component" value="Unassembled WGS sequence"/>
</dbReference>
<dbReference type="AlphaFoldDB" id="A0A4R7J872"/>
<evidence type="ECO:0008006" key="4">
    <source>
        <dbReference type="Google" id="ProtNLM"/>
    </source>
</evidence>
<keyword evidence="3" id="KW-1185">Reference proteome</keyword>
<comment type="caution">
    <text evidence="2">The sequence shown here is derived from an EMBL/GenBank/DDBJ whole genome shotgun (WGS) entry which is preliminary data.</text>
</comment>
<dbReference type="RefSeq" id="WP_133753185.1">
    <property type="nucleotide sequence ID" value="NZ_CP171129.1"/>
</dbReference>
<accession>A0A4R7J872</accession>
<dbReference type="EMBL" id="SOAW01000001">
    <property type="protein sequence ID" value="TDT32559.1"/>
    <property type="molecule type" value="Genomic_DNA"/>
</dbReference>
<gene>
    <name evidence="2" type="ORF">CLV29_0139</name>
</gene>
<evidence type="ECO:0000256" key="1">
    <source>
        <dbReference type="SAM" id="MobiDB-lite"/>
    </source>
</evidence>
<name>A0A4R7J872_9ACTN</name>
<proteinExistence type="predicted"/>
<evidence type="ECO:0000313" key="2">
    <source>
        <dbReference type="EMBL" id="TDT32559.1"/>
    </source>
</evidence>
<protein>
    <recommendedName>
        <fullName evidence="4">Bacterial repeat domain-containing protein</fullName>
    </recommendedName>
</protein>